<dbReference type="EMBL" id="JBBPBN010000022">
    <property type="protein sequence ID" value="KAK9013540.1"/>
    <property type="molecule type" value="Genomic_DNA"/>
</dbReference>
<keyword evidence="3" id="KW-1185">Reference proteome</keyword>
<comment type="caution">
    <text evidence="2">The sequence shown here is derived from an EMBL/GenBank/DDBJ whole genome shotgun (WGS) entry which is preliminary data.</text>
</comment>
<gene>
    <name evidence="2" type="ORF">V6N11_041544</name>
</gene>
<keyword evidence="1" id="KW-0812">Transmembrane</keyword>
<sequence>MSFLSSGTMKQSAVFGSRRSAVVVPVIKVFLFVGEIILSYIQGGLVGADRLNNLCGCISSEAGYGSNYCSEIGPSLIFIS</sequence>
<proteinExistence type="predicted"/>
<name>A0ABR2RKR8_9ROSI</name>
<evidence type="ECO:0000256" key="1">
    <source>
        <dbReference type="SAM" id="Phobius"/>
    </source>
</evidence>
<evidence type="ECO:0000313" key="3">
    <source>
        <dbReference type="Proteomes" id="UP001396334"/>
    </source>
</evidence>
<accession>A0ABR2RKR8</accession>
<organism evidence="2 3">
    <name type="scientific">Hibiscus sabdariffa</name>
    <name type="common">roselle</name>
    <dbReference type="NCBI Taxonomy" id="183260"/>
    <lineage>
        <taxon>Eukaryota</taxon>
        <taxon>Viridiplantae</taxon>
        <taxon>Streptophyta</taxon>
        <taxon>Embryophyta</taxon>
        <taxon>Tracheophyta</taxon>
        <taxon>Spermatophyta</taxon>
        <taxon>Magnoliopsida</taxon>
        <taxon>eudicotyledons</taxon>
        <taxon>Gunneridae</taxon>
        <taxon>Pentapetalae</taxon>
        <taxon>rosids</taxon>
        <taxon>malvids</taxon>
        <taxon>Malvales</taxon>
        <taxon>Malvaceae</taxon>
        <taxon>Malvoideae</taxon>
        <taxon>Hibiscus</taxon>
    </lineage>
</organism>
<reference evidence="2 3" key="1">
    <citation type="journal article" date="2024" name="G3 (Bethesda)">
        <title>Genome assembly of Hibiscus sabdariffa L. provides insights into metabolisms of medicinal natural products.</title>
        <authorList>
            <person name="Kim T."/>
        </authorList>
    </citation>
    <scope>NUCLEOTIDE SEQUENCE [LARGE SCALE GENOMIC DNA]</scope>
    <source>
        <strain evidence="2">TK-2024</strain>
        <tissue evidence="2">Old leaves</tissue>
    </source>
</reference>
<dbReference type="Proteomes" id="UP001396334">
    <property type="component" value="Unassembled WGS sequence"/>
</dbReference>
<protein>
    <submittedName>
        <fullName evidence="2">Uncharacterized protein</fullName>
    </submittedName>
</protein>
<feature type="transmembrane region" description="Helical" evidence="1">
    <location>
        <begin position="21"/>
        <end position="41"/>
    </location>
</feature>
<evidence type="ECO:0000313" key="2">
    <source>
        <dbReference type="EMBL" id="KAK9013540.1"/>
    </source>
</evidence>
<keyword evidence="1" id="KW-0472">Membrane</keyword>
<keyword evidence="1" id="KW-1133">Transmembrane helix</keyword>